<keyword evidence="2" id="KW-1185">Reference proteome</keyword>
<dbReference type="GO" id="GO:0008233">
    <property type="term" value="F:peptidase activity"/>
    <property type="evidence" value="ECO:0007669"/>
    <property type="project" value="UniProtKB-KW"/>
</dbReference>
<reference evidence="1" key="1">
    <citation type="submission" date="2022-08" db="EMBL/GenBank/DDBJ databases">
        <authorList>
            <consortium name="DOE Joint Genome Institute"/>
            <person name="Min B."/>
            <person name="Riley R."/>
            <person name="Sierra-Patev S."/>
            <person name="Naranjo-Ortiz M."/>
            <person name="Looney B."/>
            <person name="Konkel Z."/>
            <person name="Slot J.C."/>
            <person name="Sakamoto Y."/>
            <person name="Steenwyk J.L."/>
            <person name="Rokas A."/>
            <person name="Carro J."/>
            <person name="Camarero S."/>
            <person name="Ferreira P."/>
            <person name="Molpeceres G."/>
            <person name="Ruiz-Duenas F.J."/>
            <person name="Serrano A."/>
            <person name="Henrissat B."/>
            <person name="Drula E."/>
            <person name="Hughes K.W."/>
            <person name="Mata J.L."/>
            <person name="Ishikawa N.K."/>
            <person name="Vargas-Isla R."/>
            <person name="Ushijima S."/>
            <person name="Smith C.A."/>
            <person name="Ahrendt S."/>
            <person name="Andreopoulos W."/>
            <person name="He G."/>
            <person name="Labutti K."/>
            <person name="Lipzen A."/>
            <person name="Ng V."/>
            <person name="Sandor L."/>
            <person name="Barry K."/>
            <person name="Martinez A.T."/>
            <person name="Xiao Y."/>
            <person name="Gibbons J.G."/>
            <person name="Terashima K."/>
            <person name="Hibbett D.S."/>
            <person name="Grigoriev I.V."/>
        </authorList>
    </citation>
    <scope>NUCLEOTIDE SEQUENCE</scope>
    <source>
        <strain evidence="1">TFB9207</strain>
    </source>
</reference>
<dbReference type="Proteomes" id="UP001163846">
    <property type="component" value="Unassembled WGS sequence"/>
</dbReference>
<name>A0AA38UK01_9AGAR</name>
<keyword evidence="1" id="KW-0378">Hydrolase</keyword>
<sequence>MRLQHEQAVIEILGVDSEAEEDGANPDLDSTRKGKCDVVKASTRQTVYLPLIGLVPLEKLKPSDLAARVEAGIMVSREGVSNLTREHFLTGISEGQLINVVCYRPGYSYSLFSAMLMYFT</sequence>
<gene>
    <name evidence="1" type="ORF">F5878DRAFT_670469</name>
</gene>
<evidence type="ECO:0000313" key="2">
    <source>
        <dbReference type="Proteomes" id="UP001163846"/>
    </source>
</evidence>
<dbReference type="GO" id="GO:0006508">
    <property type="term" value="P:proteolysis"/>
    <property type="evidence" value="ECO:0007669"/>
    <property type="project" value="UniProtKB-KW"/>
</dbReference>
<keyword evidence="1" id="KW-0645">Protease</keyword>
<organism evidence="1 2">
    <name type="scientific">Lentinula raphanica</name>
    <dbReference type="NCBI Taxonomy" id="153919"/>
    <lineage>
        <taxon>Eukaryota</taxon>
        <taxon>Fungi</taxon>
        <taxon>Dikarya</taxon>
        <taxon>Basidiomycota</taxon>
        <taxon>Agaricomycotina</taxon>
        <taxon>Agaricomycetes</taxon>
        <taxon>Agaricomycetidae</taxon>
        <taxon>Agaricales</taxon>
        <taxon>Marasmiineae</taxon>
        <taxon>Omphalotaceae</taxon>
        <taxon>Lentinula</taxon>
    </lineage>
</organism>
<accession>A0AA38UK01</accession>
<evidence type="ECO:0000313" key="1">
    <source>
        <dbReference type="EMBL" id="KAJ3841307.1"/>
    </source>
</evidence>
<protein>
    <submittedName>
        <fullName evidence="1">26S protease regulatory subunit 6A</fullName>
    </submittedName>
</protein>
<comment type="caution">
    <text evidence="1">The sequence shown here is derived from an EMBL/GenBank/DDBJ whole genome shotgun (WGS) entry which is preliminary data.</text>
</comment>
<proteinExistence type="predicted"/>
<dbReference type="AlphaFoldDB" id="A0AA38UK01"/>
<dbReference type="EMBL" id="MU806044">
    <property type="protein sequence ID" value="KAJ3841307.1"/>
    <property type="molecule type" value="Genomic_DNA"/>
</dbReference>